<comment type="cofactor">
    <cofactor evidence="1">
        <name>FAD</name>
        <dbReference type="ChEBI" id="CHEBI:57692"/>
    </cofactor>
</comment>
<dbReference type="GO" id="GO:0031390">
    <property type="term" value="C:Ctf18 RFC-like complex"/>
    <property type="evidence" value="ECO:0007669"/>
    <property type="project" value="InterPro"/>
</dbReference>
<reference evidence="7 8" key="1">
    <citation type="submission" date="2019-02" db="EMBL/GenBank/DDBJ databases">
        <title>Genome sequencing of the rare red list fungi Bondarzewia mesenterica.</title>
        <authorList>
            <person name="Buettner E."/>
            <person name="Kellner H."/>
        </authorList>
    </citation>
    <scope>NUCLEOTIDE SEQUENCE [LARGE SCALE GENOMIC DNA]</scope>
    <source>
        <strain evidence="7 8">DSM 108281</strain>
    </source>
</reference>
<keyword evidence="8" id="KW-1185">Reference proteome</keyword>
<gene>
    <name evidence="7" type="ORF">EW146_g2256</name>
</gene>
<keyword evidence="5" id="KW-0560">Oxidoreductase</keyword>
<evidence type="ECO:0000256" key="1">
    <source>
        <dbReference type="ARBA" id="ARBA00001974"/>
    </source>
</evidence>
<protein>
    <recommendedName>
        <fullName evidence="6">Glucose-methanol-choline oxidoreductase N-terminal domain-containing protein</fullName>
    </recommendedName>
</protein>
<dbReference type="InterPro" id="IPR036188">
    <property type="entry name" value="FAD/NAD-bd_sf"/>
</dbReference>
<dbReference type="PANTHER" id="PTHR11552:SF147">
    <property type="entry name" value="CHOLINE DEHYDROGENASE, MITOCHONDRIAL"/>
    <property type="match status" value="1"/>
</dbReference>
<dbReference type="Gene3D" id="3.30.560.10">
    <property type="entry name" value="Glucose Oxidase, domain 3"/>
    <property type="match status" value="1"/>
</dbReference>
<sequence>MSALPSEKNESTDLQGFYSWSDTLKGVYYGPGSLSTALPKLRASIGGTKALIITGRSLYTKVRTHALTLFLCVRGFIRAIARPVQTDVVKRVEAVLRSENAYGATFHEIGEHAPIAGIRAGIKTFRDAEADFIVSVGGGSPIDAAKAIIYNLQKESGGQFVKQIAIPTTLSAAEYTIGAGFTNEQGVKASVSSPELGPAGIILDAELTLPTPEQLWLSTGIRALDHAVETLYRPFVTPPIKALCYQAIHDLFEYLPKSKANPQDVAIRQKLQLASWMSLWPMKLEKYSALGLSHALGHKLGATYSIPHGVTSCLTLAPTIRLKARVASDEDKEWLSGALFYLRQPTTGSPESDVQKLADLIDELVANLGLKTDLAHYKVPHEDAPKIAELALGGQTEIYALLPPLALALFVGSASGKLYTNPSQLSKHRSYDYIVVGGGAGGGVVANRLTENSDIRVLLIEAGSSDYKNVNIEVPWFAPALAGTQFDWNFTTVAQPGLNGRSIPYPRGYVLGGSTAINYMTHCRGSKDDYDRWAEVTGDDGWSWDSLHPYMLKMEKLTPPADHHNTVGEIDPRLHGTSGPVGFSLPGHLLPTDDRVLNASAELSDDFPFNLDFNSGNTIGISWIQNTIEDGERVDAATAYIAPALSRSNLDVLVNTHVTRVIQTGTQSGIPIFRGVQLAQSSSSAKYILNASKEVIISAGAVKTPHILMLSGIGDSSQLSLFGIDTIVDLPDVGQNLQDHPLLTSSYTVKSNDTLDNLIQDARFTANRLELWKANHTGELVLAPANQLGWFRLPGNAAIFDKVADPSAGPRSAHYEFIFTDGFVSFKEAAPSGGHFFTVFTNVISPSARGNITLRSSDPFDAPSINPNLLGTEFDIYTMREAVKAARTYMSAKAWDGWILEEFGAFAEAQSDAEIEQYARNFGHTVSHVTGTVAMGKSGSAGRGSGALNSDLTVKGTVGLRVVDASAFPFIPSAHTQSPTYILAERAADLVKSAIIEKEFSIMTPLNRFRSILSRSQHQMWFAINSYCNVLTATTMSVGTTCVNSMHSLSIKGGTDEDAVLCTSDKTYSVRSVVLSNSVLVATPAKDAPESDSIEVQHSLNEILELVPAVPKLHRLRGLLRGMEWEDGREDDDGDDEMEDEEYGRPRKRVRFSYEQARADLQASEQELSDAIKEKRILIMNGHLRPMSPSYLHTILELLLMYLASLSQPHDAASVTDLSLSLEDEHEIKREVVMQVMGWFGDLSGAKWKMDVEAVDDPVPEHEFLTKWRTAVGDTFAAQVSLPLLSGNYLSSTSPFTSDLLLSYFPRAELPSDPSARFLDLFLTRTRWQADDIAPFLSDIAVNTKERDKLLLKYARALTDKDGVWYTARAR</sequence>
<proteinExistence type="inferred from homology"/>
<evidence type="ECO:0000256" key="3">
    <source>
        <dbReference type="ARBA" id="ARBA00022630"/>
    </source>
</evidence>
<dbReference type="PROSITE" id="PS00624">
    <property type="entry name" value="GMC_OXRED_2"/>
    <property type="match status" value="1"/>
</dbReference>
<evidence type="ECO:0000259" key="6">
    <source>
        <dbReference type="PROSITE" id="PS00624"/>
    </source>
</evidence>
<dbReference type="SUPFAM" id="SSF51905">
    <property type="entry name" value="FAD/NAD(P)-binding domain"/>
    <property type="match status" value="1"/>
</dbReference>
<evidence type="ECO:0000256" key="2">
    <source>
        <dbReference type="ARBA" id="ARBA00010790"/>
    </source>
</evidence>
<evidence type="ECO:0000313" key="7">
    <source>
        <dbReference type="EMBL" id="THH18790.1"/>
    </source>
</evidence>
<dbReference type="InterPro" id="IPR012132">
    <property type="entry name" value="GMC_OxRdtase"/>
</dbReference>
<dbReference type="InterPro" id="IPR007867">
    <property type="entry name" value="GMC_OxRtase_C"/>
</dbReference>
<accession>A0A4S4M7F7</accession>
<dbReference type="Gene3D" id="1.20.1090.10">
    <property type="entry name" value="Dehydroquinate synthase-like - alpha domain"/>
    <property type="match status" value="1"/>
</dbReference>
<dbReference type="InterPro" id="IPR000172">
    <property type="entry name" value="GMC_OxRdtase_N"/>
</dbReference>
<dbReference type="OrthoDB" id="3360544at2759"/>
<keyword evidence="3" id="KW-0285">Flavoprotein</keyword>
<dbReference type="PANTHER" id="PTHR11552">
    <property type="entry name" value="GLUCOSE-METHANOL-CHOLINE GMC OXIDOREDUCTASE"/>
    <property type="match status" value="1"/>
</dbReference>
<feature type="domain" description="Glucose-methanol-choline oxidoreductase N-terminal" evidence="6">
    <location>
        <begin position="700"/>
        <end position="714"/>
    </location>
</feature>
<organism evidence="7 8">
    <name type="scientific">Bondarzewia mesenterica</name>
    <dbReference type="NCBI Taxonomy" id="1095465"/>
    <lineage>
        <taxon>Eukaryota</taxon>
        <taxon>Fungi</taxon>
        <taxon>Dikarya</taxon>
        <taxon>Basidiomycota</taxon>
        <taxon>Agaricomycotina</taxon>
        <taxon>Agaricomycetes</taxon>
        <taxon>Russulales</taxon>
        <taxon>Bondarzewiaceae</taxon>
        <taxon>Bondarzewia</taxon>
    </lineage>
</organism>
<comment type="similarity">
    <text evidence="2">Belongs to the GMC oxidoreductase family.</text>
</comment>
<dbReference type="GO" id="GO:0046872">
    <property type="term" value="F:metal ion binding"/>
    <property type="evidence" value="ECO:0007669"/>
    <property type="project" value="InterPro"/>
</dbReference>
<dbReference type="SUPFAM" id="SSF54373">
    <property type="entry name" value="FAD-linked reductases, C-terminal domain"/>
    <property type="match status" value="1"/>
</dbReference>
<dbReference type="Pfam" id="PF09724">
    <property type="entry name" value="Dcc1"/>
    <property type="match status" value="1"/>
</dbReference>
<dbReference type="GO" id="GO:0050660">
    <property type="term" value="F:flavin adenine dinucleotide binding"/>
    <property type="evidence" value="ECO:0007669"/>
    <property type="project" value="InterPro"/>
</dbReference>
<dbReference type="CDD" id="cd08192">
    <property type="entry name" value="MAR-like"/>
    <property type="match status" value="1"/>
</dbReference>
<evidence type="ECO:0000256" key="5">
    <source>
        <dbReference type="ARBA" id="ARBA00023002"/>
    </source>
</evidence>
<dbReference type="GO" id="GO:0016614">
    <property type="term" value="F:oxidoreductase activity, acting on CH-OH group of donors"/>
    <property type="evidence" value="ECO:0007669"/>
    <property type="project" value="InterPro"/>
</dbReference>
<name>A0A4S4M7F7_9AGAM</name>
<evidence type="ECO:0000313" key="8">
    <source>
        <dbReference type="Proteomes" id="UP000310158"/>
    </source>
</evidence>
<dbReference type="Gene3D" id="3.40.50.1970">
    <property type="match status" value="1"/>
</dbReference>
<evidence type="ECO:0000256" key="4">
    <source>
        <dbReference type="ARBA" id="ARBA00022827"/>
    </source>
</evidence>
<dbReference type="Proteomes" id="UP000310158">
    <property type="component" value="Unassembled WGS sequence"/>
</dbReference>
<dbReference type="Pfam" id="PF05199">
    <property type="entry name" value="GMC_oxred_C"/>
    <property type="match status" value="1"/>
</dbReference>
<dbReference type="InterPro" id="IPR056798">
    <property type="entry name" value="ADH_Fe_C"/>
</dbReference>
<dbReference type="GO" id="GO:0007064">
    <property type="term" value="P:mitotic sister chromatid cohesion"/>
    <property type="evidence" value="ECO:0007669"/>
    <property type="project" value="InterPro"/>
</dbReference>
<dbReference type="EMBL" id="SGPL01000064">
    <property type="protein sequence ID" value="THH18790.1"/>
    <property type="molecule type" value="Genomic_DNA"/>
</dbReference>
<dbReference type="SUPFAM" id="SSF56796">
    <property type="entry name" value="Dehydroquinate synthase-like"/>
    <property type="match status" value="1"/>
</dbReference>
<keyword evidence="4" id="KW-0274">FAD</keyword>
<dbReference type="PROSITE" id="PS00060">
    <property type="entry name" value="ADH_IRON_2"/>
    <property type="match status" value="1"/>
</dbReference>
<comment type="caution">
    <text evidence="7">The sequence shown here is derived from an EMBL/GenBank/DDBJ whole genome shotgun (WGS) entry which is preliminary data.</text>
</comment>
<dbReference type="Pfam" id="PF25137">
    <property type="entry name" value="ADH_Fe_C"/>
    <property type="match status" value="1"/>
</dbReference>
<dbReference type="Pfam" id="PF00732">
    <property type="entry name" value="GMC_oxred_N"/>
    <property type="match status" value="1"/>
</dbReference>
<dbReference type="InterPro" id="IPR001670">
    <property type="entry name" value="ADH_Fe/GldA"/>
</dbReference>
<dbReference type="InterPro" id="IPR018211">
    <property type="entry name" value="ADH_Fe_CS"/>
</dbReference>
<dbReference type="Pfam" id="PF00465">
    <property type="entry name" value="Fe-ADH"/>
    <property type="match status" value="1"/>
</dbReference>
<dbReference type="InterPro" id="IPR019128">
    <property type="entry name" value="Dcc1"/>
</dbReference>
<dbReference type="Gene3D" id="3.50.50.60">
    <property type="entry name" value="FAD/NAD(P)-binding domain"/>
    <property type="match status" value="1"/>
</dbReference>